<feature type="chain" id="PRO_5007565255" description="IgGFc-binding protein N-terminal domain-containing protein" evidence="2">
    <location>
        <begin position="24"/>
        <end position="587"/>
    </location>
</feature>
<sequence length="587" mass="59163">MQISKHTLFLGLGLWLGAASAVACSASGTSAPASSGSGGSGPGSTSGAGSPGGAGGSGEGGSTAAGDIDDDLGSGVTTGGGGDGGGDVLVPAADPKTCAEAAASKSYIGCDFWPTVTANIVWSIFDYAVVVANAGDEVAEVEVTRAGETVAQAEIPPNSLSKVYLPWVPELKGPDANACGSGRSISRSVRVDGGAYHLVSTRPVTVYQFNALEYKGAGGPAGKDWSSCPGNDVCDPRAAEPTVGCFSFTNDASLLLPSTAMTGNYRVPGQKGWSEVGMGGTLVITGTTDGTSVTVSVAQGGAVVAGGGVPATRGGESFTVDLDEGDVVEILGDPASDLSGSLVTATKPVQVLTGMPCVQAPIGRPACDHIEESVFPAETLGKHYFVTVPSSPRGQVIGHIVRLYGNVDGTTLTYPSGRPDGGPTRIDAGQVVDLSMVRRDFEVVGDHEFAVSTFMLGADIVDPSTPQPRQKGDPSQSHPTAVEQYRTKYVFLAPSDYDESYVDIVQPMDASITLDGAAVGVAPAPIGNGSGFGVARVKLGPGNGGAHVLIASAPVGIQVIGYGSYTSYQYPGGLNLLTIAPPPPPPR</sequence>
<comment type="caution">
    <text evidence="4">The sequence shown here is derived from an EMBL/GenBank/DDBJ whole genome shotgun (WGS) entry which is preliminary data.</text>
</comment>
<dbReference type="Pfam" id="PF17517">
    <property type="entry name" value="IgGFc_binding"/>
    <property type="match status" value="1"/>
</dbReference>
<evidence type="ECO:0000259" key="3">
    <source>
        <dbReference type="Pfam" id="PF17517"/>
    </source>
</evidence>
<evidence type="ECO:0000313" key="5">
    <source>
        <dbReference type="Proteomes" id="UP000075420"/>
    </source>
</evidence>
<dbReference type="InterPro" id="IPR035234">
    <property type="entry name" value="IgGFc-bd_N"/>
</dbReference>
<proteinExistence type="predicted"/>
<dbReference type="PANTHER" id="PTHR46534:SF1">
    <property type="entry name" value="IGGFC-BINDING PROTEIN N-TERMINAL DOMAIN-CONTAINING PROTEIN"/>
    <property type="match status" value="1"/>
</dbReference>
<evidence type="ECO:0000256" key="1">
    <source>
        <dbReference type="SAM" id="MobiDB-lite"/>
    </source>
</evidence>
<name>A0A150P3Z9_SORCE</name>
<dbReference type="Proteomes" id="UP000075420">
    <property type="component" value="Unassembled WGS sequence"/>
</dbReference>
<feature type="region of interest" description="Disordered" evidence="1">
    <location>
        <begin position="31"/>
        <end position="88"/>
    </location>
</feature>
<feature type="compositionally biased region" description="Gly residues" evidence="1">
    <location>
        <begin position="76"/>
        <end position="87"/>
    </location>
</feature>
<keyword evidence="2" id="KW-0732">Signal</keyword>
<gene>
    <name evidence="4" type="ORF">BE08_12285</name>
</gene>
<evidence type="ECO:0000313" key="4">
    <source>
        <dbReference type="EMBL" id="KYF50395.1"/>
    </source>
</evidence>
<feature type="domain" description="IgGFc-binding protein N-terminal" evidence="3">
    <location>
        <begin position="251"/>
        <end position="561"/>
    </location>
</feature>
<organism evidence="4 5">
    <name type="scientific">Sorangium cellulosum</name>
    <name type="common">Polyangium cellulosum</name>
    <dbReference type="NCBI Taxonomy" id="56"/>
    <lineage>
        <taxon>Bacteria</taxon>
        <taxon>Pseudomonadati</taxon>
        <taxon>Myxococcota</taxon>
        <taxon>Polyangia</taxon>
        <taxon>Polyangiales</taxon>
        <taxon>Polyangiaceae</taxon>
        <taxon>Sorangium</taxon>
    </lineage>
</organism>
<dbReference type="PANTHER" id="PTHR46534">
    <property type="entry name" value="IGGFC_BINDING DOMAIN-CONTAINING PROTEIN"/>
    <property type="match status" value="1"/>
</dbReference>
<dbReference type="EMBL" id="JELY01003199">
    <property type="protein sequence ID" value="KYF50395.1"/>
    <property type="molecule type" value="Genomic_DNA"/>
</dbReference>
<feature type="signal peptide" evidence="2">
    <location>
        <begin position="1"/>
        <end position="23"/>
    </location>
</feature>
<protein>
    <recommendedName>
        <fullName evidence="3">IgGFc-binding protein N-terminal domain-containing protein</fullName>
    </recommendedName>
</protein>
<accession>A0A150P3Z9</accession>
<feature type="region of interest" description="Disordered" evidence="1">
    <location>
        <begin position="461"/>
        <end position="480"/>
    </location>
</feature>
<evidence type="ECO:0000256" key="2">
    <source>
        <dbReference type="SAM" id="SignalP"/>
    </source>
</evidence>
<reference evidence="4 5" key="1">
    <citation type="submission" date="2014-02" db="EMBL/GenBank/DDBJ databases">
        <title>The small core and large imbalanced accessory genome model reveals a collaborative survival strategy of Sorangium cellulosum strains in nature.</title>
        <authorList>
            <person name="Han K."/>
            <person name="Peng R."/>
            <person name="Blom J."/>
            <person name="Li Y.-Z."/>
        </authorList>
    </citation>
    <scope>NUCLEOTIDE SEQUENCE [LARGE SCALE GENOMIC DNA]</scope>
    <source>
        <strain evidence="4 5">So0157-25</strain>
    </source>
</reference>
<feature type="compositionally biased region" description="Gly residues" evidence="1">
    <location>
        <begin position="36"/>
        <end position="63"/>
    </location>
</feature>
<dbReference type="AlphaFoldDB" id="A0A150P3Z9"/>
<dbReference type="PROSITE" id="PS51257">
    <property type="entry name" value="PROKAR_LIPOPROTEIN"/>
    <property type="match status" value="1"/>
</dbReference>